<evidence type="ECO:0000313" key="2">
    <source>
        <dbReference type="Proteomes" id="UP000504618"/>
    </source>
</evidence>
<dbReference type="RefSeq" id="XP_024881034.1">
    <property type="nucleotide sequence ID" value="XM_025025266.1"/>
</dbReference>
<dbReference type="AlphaFoldDB" id="A0A6J1QFB6"/>
<dbReference type="Pfam" id="PF08524">
    <property type="entry name" value="rRNA_processing"/>
    <property type="match status" value="1"/>
</dbReference>
<name>A0A6J1QFB6_9HYME</name>
<evidence type="ECO:0000256" key="1">
    <source>
        <dbReference type="SAM" id="MobiDB-lite"/>
    </source>
</evidence>
<feature type="compositionally biased region" description="Basic and acidic residues" evidence="1">
    <location>
        <begin position="100"/>
        <end position="122"/>
    </location>
</feature>
<evidence type="ECO:0000313" key="3">
    <source>
        <dbReference type="RefSeq" id="XP_024881034.1"/>
    </source>
</evidence>
<dbReference type="OrthoDB" id="5377144at2759"/>
<dbReference type="PANTHER" id="PTHR15657:SF1">
    <property type="entry name" value="THYROID TRANSCRIPTION FACTOR 1-ASSOCIATED PROTEIN 26"/>
    <property type="match status" value="1"/>
</dbReference>
<dbReference type="InterPro" id="IPR013730">
    <property type="entry name" value="Fyv7/TAP26"/>
</dbReference>
<dbReference type="GeneID" id="112460542"/>
<protein>
    <submittedName>
        <fullName evidence="3">Thyroid transcription factor 1-associated protein 26 homolog</fullName>
    </submittedName>
</protein>
<reference evidence="3" key="1">
    <citation type="submission" date="2025-08" db="UniProtKB">
        <authorList>
            <consortium name="RefSeq"/>
        </authorList>
    </citation>
    <scope>IDENTIFICATION</scope>
    <source>
        <tissue evidence="3">Whole body</tissue>
    </source>
</reference>
<accession>A0A6J1QFB6</accession>
<feature type="compositionally biased region" description="Polar residues" evidence="1">
    <location>
        <begin position="68"/>
        <end position="80"/>
    </location>
</feature>
<feature type="region of interest" description="Disordered" evidence="1">
    <location>
        <begin position="1"/>
        <end position="35"/>
    </location>
</feature>
<gene>
    <name evidence="3" type="primary">LOC112460542</name>
</gene>
<sequence length="170" mass="20382">MKNNARNVKAKGGTDKSGDGDKPREKKFDKKKYRLQKYSNKYKINQWEERRKKAVLRGFYKELRKDQQSSAETSSDLNHTSKNKDETSNVGKKSYAFFKAKQEYRRKKEEEKRRKEEAVRVKAEREEALKNYRQKKMRHFKVLSKKTRKGQPVMKGRIEMLLEKIQRSTT</sequence>
<dbReference type="GO" id="GO:0005634">
    <property type="term" value="C:nucleus"/>
    <property type="evidence" value="ECO:0007669"/>
    <property type="project" value="TreeGrafter"/>
</dbReference>
<feature type="compositionally biased region" description="Basic and acidic residues" evidence="1">
    <location>
        <begin position="12"/>
        <end position="28"/>
    </location>
</feature>
<organism evidence="2 3">
    <name type="scientific">Temnothorax curvispinosus</name>
    <dbReference type="NCBI Taxonomy" id="300111"/>
    <lineage>
        <taxon>Eukaryota</taxon>
        <taxon>Metazoa</taxon>
        <taxon>Ecdysozoa</taxon>
        <taxon>Arthropoda</taxon>
        <taxon>Hexapoda</taxon>
        <taxon>Insecta</taxon>
        <taxon>Pterygota</taxon>
        <taxon>Neoptera</taxon>
        <taxon>Endopterygota</taxon>
        <taxon>Hymenoptera</taxon>
        <taxon>Apocrita</taxon>
        <taxon>Aculeata</taxon>
        <taxon>Formicoidea</taxon>
        <taxon>Formicidae</taxon>
        <taxon>Myrmicinae</taxon>
        <taxon>Temnothorax</taxon>
    </lineage>
</organism>
<proteinExistence type="predicted"/>
<dbReference type="Proteomes" id="UP000504618">
    <property type="component" value="Unplaced"/>
</dbReference>
<keyword evidence="2" id="KW-1185">Reference proteome</keyword>
<feature type="region of interest" description="Disordered" evidence="1">
    <location>
        <begin position="64"/>
        <end position="122"/>
    </location>
</feature>
<dbReference type="PANTHER" id="PTHR15657">
    <property type="entry name" value="THYROID TRANSCRIPTION FACTOR 1-ASSOCIATED PROTEIN 26"/>
    <property type="match status" value="1"/>
</dbReference>